<dbReference type="UniPathway" id="UPA00988"/>
<dbReference type="InterPro" id="IPR001680">
    <property type="entry name" value="WD40_rpt"/>
</dbReference>
<dbReference type="PANTHER" id="PTHR44111">
    <property type="entry name" value="ELONGATOR COMPLEX PROTEIN 2"/>
    <property type="match status" value="1"/>
</dbReference>
<evidence type="ECO:0000256" key="6">
    <source>
        <dbReference type="ARBA" id="ARBA00022490"/>
    </source>
</evidence>
<dbReference type="FunFam" id="2.130.10.10:FF:000400">
    <property type="entry name" value="Elongator acetyltransferase complex subunit 2"/>
    <property type="match status" value="1"/>
</dbReference>
<dbReference type="InterPro" id="IPR036322">
    <property type="entry name" value="WD40_repeat_dom_sf"/>
</dbReference>
<dbReference type="GO" id="GO:0033588">
    <property type="term" value="C:elongator holoenzyme complex"/>
    <property type="evidence" value="ECO:0007669"/>
    <property type="project" value="InterPro"/>
</dbReference>
<protein>
    <recommendedName>
        <fullName evidence="5">Elongator complex protein 2</fullName>
    </recommendedName>
</protein>
<dbReference type="GO" id="GO:0005634">
    <property type="term" value="C:nucleus"/>
    <property type="evidence" value="ECO:0007669"/>
    <property type="project" value="UniProtKB-SubCell"/>
</dbReference>
<name>A0A0B2W3L5_TOXCA</name>
<dbReference type="EMBL" id="JPKZ01000335">
    <property type="protein sequence ID" value="KHN87760.1"/>
    <property type="molecule type" value="Genomic_DNA"/>
</dbReference>
<gene>
    <name evidence="12" type="primary">ELP2</name>
    <name evidence="12" type="ORF">Tcan_17710</name>
</gene>
<feature type="repeat" description="WD" evidence="11">
    <location>
        <begin position="221"/>
        <end position="264"/>
    </location>
</feature>
<evidence type="ECO:0000256" key="1">
    <source>
        <dbReference type="ARBA" id="ARBA00004123"/>
    </source>
</evidence>
<dbReference type="SMART" id="SM00320">
    <property type="entry name" value="WD40"/>
    <property type="match status" value="8"/>
</dbReference>
<dbReference type="Proteomes" id="UP000031036">
    <property type="component" value="Unassembled WGS sequence"/>
</dbReference>
<comment type="similarity">
    <text evidence="4">Belongs to the WD repeat ELP2 family.</text>
</comment>
<dbReference type="OMA" id="NPRSHCL"/>
<evidence type="ECO:0000256" key="5">
    <source>
        <dbReference type="ARBA" id="ARBA00020267"/>
    </source>
</evidence>
<dbReference type="Pfam" id="PF00400">
    <property type="entry name" value="WD40"/>
    <property type="match status" value="5"/>
</dbReference>
<accession>A0A0B2W3L5</accession>
<comment type="caution">
    <text evidence="12">The sequence shown here is derived from an EMBL/GenBank/DDBJ whole genome shotgun (WGS) entry which is preliminary data.</text>
</comment>
<feature type="repeat" description="WD" evidence="11">
    <location>
        <begin position="622"/>
        <end position="654"/>
    </location>
</feature>
<dbReference type="OrthoDB" id="5854389at2759"/>
<evidence type="ECO:0000256" key="8">
    <source>
        <dbReference type="ARBA" id="ARBA00022694"/>
    </source>
</evidence>
<keyword evidence="7 11" id="KW-0853">WD repeat</keyword>
<keyword evidence="6" id="KW-0963">Cytoplasm</keyword>
<dbReference type="PROSITE" id="PS50082">
    <property type="entry name" value="WD_REPEATS_2"/>
    <property type="match status" value="4"/>
</dbReference>
<dbReference type="SUPFAM" id="SSF50978">
    <property type="entry name" value="WD40 repeat-like"/>
    <property type="match status" value="3"/>
</dbReference>
<dbReference type="PROSITE" id="PS50294">
    <property type="entry name" value="WD_REPEATS_REGION"/>
    <property type="match status" value="2"/>
</dbReference>
<comment type="pathway">
    <text evidence="3">tRNA modification; 5-methoxycarbonylmethyl-2-thiouridine-tRNA biosynthesis.</text>
</comment>
<dbReference type="GO" id="GO:0002098">
    <property type="term" value="P:tRNA wobble uridine modification"/>
    <property type="evidence" value="ECO:0007669"/>
    <property type="project" value="InterPro"/>
</dbReference>
<keyword evidence="9" id="KW-0677">Repeat</keyword>
<feature type="repeat" description="WD" evidence="11">
    <location>
        <begin position="676"/>
        <end position="706"/>
    </location>
</feature>
<comment type="subcellular location">
    <subcellularLocation>
        <location evidence="2">Cytoplasm</location>
    </subcellularLocation>
    <subcellularLocation>
        <location evidence="1">Nucleus</location>
    </subcellularLocation>
</comment>
<evidence type="ECO:0000313" key="12">
    <source>
        <dbReference type="EMBL" id="KHN87760.1"/>
    </source>
</evidence>
<evidence type="ECO:0000256" key="3">
    <source>
        <dbReference type="ARBA" id="ARBA00005043"/>
    </source>
</evidence>
<proteinExistence type="inferred from homology"/>
<feature type="repeat" description="WD" evidence="11">
    <location>
        <begin position="306"/>
        <end position="338"/>
    </location>
</feature>
<keyword evidence="13" id="KW-1185">Reference proteome</keyword>
<keyword evidence="10" id="KW-0539">Nucleus</keyword>
<keyword evidence="8" id="KW-0819">tRNA processing</keyword>
<sequence length="820" mass="89533">MVRVSTTFIAKGCERRPNVVACSKRVAVLAFASAGDICIAQLPEARSPSRIVSTNVAHERSITCLKFVKWIDEPSGYRDIDYVIAGSADGLISVWTVATDETTTAQCSLFSKHLAKGGSAITYCAGAVQSEVSTSSTSSLMTAYSVPDGTVHVRWKDLKESSLEVDENEAAISFAPDFALCFDFHLISSGAMILAVGCSNFAIQVVSVNESNKVLSKVLTLRGHADWISSLAMKEHEDGALLASAGQDNLIRLWRFSTDKDATARGDAPECTDHSGSEFSLRPQIMNLPLGDGRTVEVHVRLEAIMSGHDGWIHSLQWHPKRNQLLSASNDKCLILWEPSEMGGGVWLEKVRVGDVGGQAVGYYGGCYSPMGNMIIAYSYFGGFYAWRSAQEQTEEENFWKPESLFGGHSMAVCDVCWDPLGIYLLSCSLDQTTRCFAPCQATCSYAEIARPQVHGYDLACIAPVSTSCFVSAAEEKILRAFRAPKTFAYSLVKLSGCDFEELFPDATMLAEQGASVPALGLSNKEIGEDPGLEHGLGGTADELAALVAHPVILEELPTEDHLMQNTLWPEIHKLYGHGFEVFSVAVNHAATLIATSCRASQQAHAAILLWDTNRWERRAELLHHQLTVTQLEFSPNDSMLLSVSRDRTFALFSQASEDLFDWMLLAASPKTGGIHSRIIWTCSWSANSKYFATGARDKKLAIWSITGASEGVQLAAESKRAESVTAVAFCPLLIDNCYVLAVGLEDGQIEIVSWNPLGNELDILAVINRSSAHSQTVRRLRFRPCIGQWAVKRDNGQKIYELASAGNDNAVKVHRLDFS</sequence>
<dbReference type="InterPro" id="IPR015943">
    <property type="entry name" value="WD40/YVTN_repeat-like_dom_sf"/>
</dbReference>
<evidence type="ECO:0000256" key="11">
    <source>
        <dbReference type="PROSITE-ProRule" id="PRU00221"/>
    </source>
</evidence>
<dbReference type="PANTHER" id="PTHR44111:SF1">
    <property type="entry name" value="ELONGATOR COMPLEX PROTEIN 2"/>
    <property type="match status" value="1"/>
</dbReference>
<reference evidence="12 13" key="1">
    <citation type="submission" date="2014-11" db="EMBL/GenBank/DDBJ databases">
        <title>Genetic blueprint of the zoonotic pathogen Toxocara canis.</title>
        <authorList>
            <person name="Zhu X.-Q."/>
            <person name="Korhonen P.K."/>
            <person name="Cai H."/>
            <person name="Young N.D."/>
            <person name="Nejsum P."/>
            <person name="von Samson-Himmelstjerna G."/>
            <person name="Boag P.R."/>
            <person name="Tan P."/>
            <person name="Li Q."/>
            <person name="Min J."/>
            <person name="Yang Y."/>
            <person name="Wang X."/>
            <person name="Fang X."/>
            <person name="Hall R.S."/>
            <person name="Hofmann A."/>
            <person name="Sternberg P.W."/>
            <person name="Jex A.R."/>
            <person name="Gasser R.B."/>
        </authorList>
    </citation>
    <scope>NUCLEOTIDE SEQUENCE [LARGE SCALE GENOMIC DNA]</scope>
    <source>
        <strain evidence="12">PN_DK_2014</strain>
    </source>
</reference>
<dbReference type="GO" id="GO:0005737">
    <property type="term" value="C:cytoplasm"/>
    <property type="evidence" value="ECO:0007669"/>
    <property type="project" value="UniProtKB-SubCell"/>
</dbReference>
<evidence type="ECO:0000256" key="4">
    <source>
        <dbReference type="ARBA" id="ARBA00005881"/>
    </source>
</evidence>
<dbReference type="InterPro" id="IPR037289">
    <property type="entry name" value="Elp2"/>
</dbReference>
<evidence type="ECO:0000256" key="10">
    <source>
        <dbReference type="ARBA" id="ARBA00023242"/>
    </source>
</evidence>
<evidence type="ECO:0000256" key="9">
    <source>
        <dbReference type="ARBA" id="ARBA00022737"/>
    </source>
</evidence>
<dbReference type="AlphaFoldDB" id="A0A0B2W3L5"/>
<evidence type="ECO:0000256" key="2">
    <source>
        <dbReference type="ARBA" id="ARBA00004496"/>
    </source>
</evidence>
<dbReference type="Gene3D" id="2.130.10.10">
    <property type="entry name" value="YVTN repeat-like/Quinoprotein amine dehydrogenase"/>
    <property type="match status" value="3"/>
</dbReference>
<evidence type="ECO:0000313" key="13">
    <source>
        <dbReference type="Proteomes" id="UP000031036"/>
    </source>
</evidence>
<dbReference type="STRING" id="6265.A0A0B2W3L5"/>
<evidence type="ECO:0000256" key="7">
    <source>
        <dbReference type="ARBA" id="ARBA00022574"/>
    </source>
</evidence>
<organism evidence="12 13">
    <name type="scientific">Toxocara canis</name>
    <name type="common">Canine roundworm</name>
    <dbReference type="NCBI Taxonomy" id="6265"/>
    <lineage>
        <taxon>Eukaryota</taxon>
        <taxon>Metazoa</taxon>
        <taxon>Ecdysozoa</taxon>
        <taxon>Nematoda</taxon>
        <taxon>Chromadorea</taxon>
        <taxon>Rhabditida</taxon>
        <taxon>Spirurina</taxon>
        <taxon>Ascaridomorpha</taxon>
        <taxon>Ascaridoidea</taxon>
        <taxon>Toxocaridae</taxon>
        <taxon>Toxocara</taxon>
    </lineage>
</organism>